<organism evidence="1">
    <name type="scientific">Edafosvirus sp</name>
    <dbReference type="NCBI Taxonomy" id="2487765"/>
    <lineage>
        <taxon>Viruses</taxon>
        <taxon>Varidnaviria</taxon>
        <taxon>Bamfordvirae</taxon>
        <taxon>Nucleocytoviricota</taxon>
        <taxon>Megaviricetes</taxon>
        <taxon>Imitervirales</taxon>
        <taxon>Mimiviridae</taxon>
        <taxon>Klosneuvirinae</taxon>
    </lineage>
</organism>
<protein>
    <submittedName>
        <fullName evidence="1">Uncharacterized protein</fullName>
    </submittedName>
</protein>
<dbReference type="EMBL" id="MK072067">
    <property type="protein sequence ID" value="AYV77856.1"/>
    <property type="molecule type" value="Genomic_DNA"/>
</dbReference>
<proteinExistence type="predicted"/>
<name>A0A3G4ZSI4_9VIRU</name>
<sequence length="625" mass="73171">MSIKKILLIIDHHQLNLHDFLYEKDGIKNIYDTLDPDNKSIIFYESEGKPLDGLNSEIFRALETDKTANVIRLAQGIVQFFGSDLVILKSPDDYNTFIVHIKEVLTSTLQIIKAYIESSHHIKIDELIKNINSILVDDIKNLQIYVNKIINNRYEHLRNSFLSLIDVTDIGEVDASLDILRDKITKIITIVDDCINLIKHTIYKSLDFIQYDIDKKTYDDIYNRFDEASFFSGIEKPIPIIRVIDDIIIDCSTLYTYRPELRLIIAYDRTKVMFKEISNTLKNKIVNAIVIGGQFHLYDPKLSLDMKSKVGYSDHDITIYEMIKNSTVFENYPIILDPCPGKMQLCNNMDERYDATDIKIFCDMVNLELKKVVPHELEIAFLNNKKKRSDELKIIEDERIRKENEHKISILQDKCLIDKIKETVVPYFEDDSKYIMALNITLLALGGKFEKDTRMSDKYTTIYSFIRHGGLISNKEYYLKFPTNVENVTKINCISIMMLLSEFYKDDKELIIQSFKTKSRYDNQGFFENADQFDLINTNQMSLFDQIKKYIEIGDTLSSKDFEDPNNYKIKKDMELITDINSFEKQIMECANRSMSGGFSKNYQKYMKYKRKYLKLKLVHNIFIS</sequence>
<gene>
    <name evidence="1" type="ORF">Edafosvirus2_35</name>
</gene>
<reference evidence="1" key="1">
    <citation type="submission" date="2018-10" db="EMBL/GenBank/DDBJ databases">
        <title>Hidden diversity of soil giant viruses.</title>
        <authorList>
            <person name="Schulz F."/>
            <person name="Alteio L."/>
            <person name="Goudeau D."/>
            <person name="Ryan E.M."/>
            <person name="Malmstrom R.R."/>
            <person name="Blanchard J."/>
            <person name="Woyke T."/>
        </authorList>
    </citation>
    <scope>NUCLEOTIDE SEQUENCE</scope>
    <source>
        <strain evidence="1">EDV1</strain>
    </source>
</reference>
<evidence type="ECO:0000313" key="1">
    <source>
        <dbReference type="EMBL" id="AYV77856.1"/>
    </source>
</evidence>
<accession>A0A3G4ZSI4</accession>